<comment type="caution">
    <text evidence="1">The sequence shown here is derived from an EMBL/GenBank/DDBJ whole genome shotgun (WGS) entry which is preliminary data.</text>
</comment>
<dbReference type="EMBL" id="AMCZ02000028">
    <property type="protein sequence ID" value="EWC39925.1"/>
    <property type="molecule type" value="Genomic_DNA"/>
</dbReference>
<evidence type="ECO:0000313" key="1">
    <source>
        <dbReference type="EMBL" id="EWC39925.1"/>
    </source>
</evidence>
<reference evidence="1 2" key="1">
    <citation type="journal article" date="2013" name="Genome Announc.">
        <title>Draft Genome of the Nitrogen-Fixing Bacterium Pseudomonas stutzeri Strain KOS6 Isolated from Industrial Hydrocarbon Sludge.</title>
        <authorList>
            <person name="Grigoryeva T.V."/>
            <person name="Laikov A.V."/>
            <person name="Naumova R.P."/>
            <person name="Manolov A.I."/>
            <person name="Larin A.K."/>
            <person name="Karpova I.Y."/>
            <person name="Semashko T.A."/>
            <person name="Alexeev D.G."/>
            <person name="Kostryukova E.S."/>
            <person name="Muller R."/>
            <person name="Govorun V.M."/>
        </authorList>
    </citation>
    <scope>NUCLEOTIDE SEQUENCE [LARGE SCALE GENOMIC DNA]</scope>
    <source>
        <strain evidence="1 2">KOS6</strain>
    </source>
</reference>
<dbReference type="Proteomes" id="UP000026923">
    <property type="component" value="Unassembled WGS sequence"/>
</dbReference>
<evidence type="ECO:0008006" key="3">
    <source>
        <dbReference type="Google" id="ProtNLM"/>
    </source>
</evidence>
<accession>A0A061JNM2</accession>
<protein>
    <recommendedName>
        <fullName evidence="3">Restriction endonuclease type IV Mrr domain-containing protein</fullName>
    </recommendedName>
</protein>
<organism evidence="1 2">
    <name type="scientific">Stutzerimonas stutzeri KOS6</name>
    <dbReference type="NCBI Taxonomy" id="1218352"/>
    <lineage>
        <taxon>Bacteria</taxon>
        <taxon>Pseudomonadati</taxon>
        <taxon>Pseudomonadota</taxon>
        <taxon>Gammaproteobacteria</taxon>
        <taxon>Pseudomonadales</taxon>
        <taxon>Pseudomonadaceae</taxon>
        <taxon>Stutzerimonas</taxon>
    </lineage>
</organism>
<proteinExistence type="predicted"/>
<dbReference type="HOGENOM" id="CLU_888167_0_0_6"/>
<sequence>MPMASTVHPIHFEDYSGVQFERLAFAYHVRAGWRDLIWHGQSGGDQGRDILGIEEFDDRPARKTIIQCANRDTLTLAKARTDMEKAVAAAGGKPDAFKFICRGSVSDASRTRISDAAAALGVAHVTIWSSVEFEENLRLRGEYLLHRFVQGVEFPEGEAEIRKFADDFPDLSDADALGLMAAVFDRPAFRTPFQQESSLPAFQQAVEDTIGALNTGAWRTREGTEIRRIPSIHHIRDQRVRKVLAQVVRQVDELRRIFVSRLREGEIRHCGCGKADCPTYMLGSRVADELDAARDRVLTTFRSVHAPFDVAVR</sequence>
<dbReference type="eggNOG" id="ENOG502Z8H4">
    <property type="taxonomic scope" value="Bacteria"/>
</dbReference>
<name>A0A061JNM2_STUST</name>
<gene>
    <name evidence="1" type="ORF">B597_017855</name>
</gene>
<dbReference type="AlphaFoldDB" id="A0A061JNM2"/>
<evidence type="ECO:0000313" key="2">
    <source>
        <dbReference type="Proteomes" id="UP000026923"/>
    </source>
</evidence>